<protein>
    <submittedName>
        <fullName evidence="2">Uncharacterized protein</fullName>
    </submittedName>
</protein>
<keyword evidence="3" id="KW-1185">Reference proteome</keyword>
<dbReference type="Proteomes" id="UP001234178">
    <property type="component" value="Unassembled WGS sequence"/>
</dbReference>
<name>A0ABR0ALH2_9CRUS</name>
<evidence type="ECO:0000256" key="1">
    <source>
        <dbReference type="SAM" id="MobiDB-lite"/>
    </source>
</evidence>
<reference evidence="2 3" key="1">
    <citation type="journal article" date="2023" name="Nucleic Acids Res.">
        <title>The hologenome of Daphnia magna reveals possible DNA methylation and microbiome-mediated evolution of the host genome.</title>
        <authorList>
            <person name="Chaturvedi A."/>
            <person name="Li X."/>
            <person name="Dhandapani V."/>
            <person name="Marshall H."/>
            <person name="Kissane S."/>
            <person name="Cuenca-Cambronero M."/>
            <person name="Asole G."/>
            <person name="Calvet F."/>
            <person name="Ruiz-Romero M."/>
            <person name="Marangio P."/>
            <person name="Guigo R."/>
            <person name="Rago D."/>
            <person name="Mirbahai L."/>
            <person name="Eastwood N."/>
            <person name="Colbourne J.K."/>
            <person name="Zhou J."/>
            <person name="Mallon E."/>
            <person name="Orsini L."/>
        </authorList>
    </citation>
    <scope>NUCLEOTIDE SEQUENCE [LARGE SCALE GENOMIC DNA]</scope>
    <source>
        <strain evidence="2">LRV0_1</strain>
    </source>
</reference>
<comment type="caution">
    <text evidence="2">The sequence shown here is derived from an EMBL/GenBank/DDBJ whole genome shotgun (WGS) entry which is preliminary data.</text>
</comment>
<dbReference type="EMBL" id="JAOYFB010000038">
    <property type="protein sequence ID" value="KAK4025944.1"/>
    <property type="molecule type" value="Genomic_DNA"/>
</dbReference>
<evidence type="ECO:0000313" key="2">
    <source>
        <dbReference type="EMBL" id="KAK4025944.1"/>
    </source>
</evidence>
<sequence>MHKTGESRDAPTFKRRRGAARIGQASAPPQLLAGQYVHTGSDMSVVDMYMDGVRLFVIVVHCHQEIAMLMDKQLDINYAANCDGL</sequence>
<evidence type="ECO:0000313" key="3">
    <source>
        <dbReference type="Proteomes" id="UP001234178"/>
    </source>
</evidence>
<proteinExistence type="predicted"/>
<accession>A0ABR0ALH2</accession>
<feature type="compositionally biased region" description="Basic and acidic residues" evidence="1">
    <location>
        <begin position="1"/>
        <end position="12"/>
    </location>
</feature>
<gene>
    <name evidence="2" type="ORF">OUZ56_014976</name>
</gene>
<feature type="region of interest" description="Disordered" evidence="1">
    <location>
        <begin position="1"/>
        <end position="24"/>
    </location>
</feature>
<organism evidence="2 3">
    <name type="scientific">Daphnia magna</name>
    <dbReference type="NCBI Taxonomy" id="35525"/>
    <lineage>
        <taxon>Eukaryota</taxon>
        <taxon>Metazoa</taxon>
        <taxon>Ecdysozoa</taxon>
        <taxon>Arthropoda</taxon>
        <taxon>Crustacea</taxon>
        <taxon>Branchiopoda</taxon>
        <taxon>Diplostraca</taxon>
        <taxon>Cladocera</taxon>
        <taxon>Anomopoda</taxon>
        <taxon>Daphniidae</taxon>
        <taxon>Daphnia</taxon>
    </lineage>
</organism>